<evidence type="ECO:0008006" key="3">
    <source>
        <dbReference type="Google" id="ProtNLM"/>
    </source>
</evidence>
<gene>
    <name evidence="1" type="ORF">PCO31110_04202</name>
</gene>
<organism evidence="1 2">
    <name type="scientific">Pandoraea communis</name>
    <dbReference type="NCBI Taxonomy" id="2508297"/>
    <lineage>
        <taxon>Bacteria</taxon>
        <taxon>Pseudomonadati</taxon>
        <taxon>Pseudomonadota</taxon>
        <taxon>Betaproteobacteria</taxon>
        <taxon>Burkholderiales</taxon>
        <taxon>Burkholderiaceae</taxon>
        <taxon>Pandoraea</taxon>
    </lineage>
</organism>
<name>A0A5E4XXA3_9BURK</name>
<evidence type="ECO:0000313" key="2">
    <source>
        <dbReference type="Proteomes" id="UP000337189"/>
    </source>
</evidence>
<dbReference type="Proteomes" id="UP000337189">
    <property type="component" value="Unassembled WGS sequence"/>
</dbReference>
<protein>
    <recommendedName>
        <fullName evidence="3">PIN domain-containing protein</fullName>
    </recommendedName>
</protein>
<dbReference type="EMBL" id="CABPSJ010000006">
    <property type="protein sequence ID" value="VVE40917.1"/>
    <property type="molecule type" value="Genomic_DNA"/>
</dbReference>
<dbReference type="AlphaFoldDB" id="A0A5E4XXA3"/>
<accession>A0A5E4XXA3</accession>
<sequence>MAPFIARPLSYFDRAGECNFPSPDLIRANARQGVVTALVLDANICLNLSNYSRGQKDPDKESTFRQFLLAVELVNVDVVPYFGCLELASSRESDLLDTDKLLSITSNVARALAQTEESLAMGRSAQTKILDTLTLDDTSISEVRPLLRYAYCCFLKIFEIRSHGFLKDRAVKNFIAFFDWCESMNCHIALISQAALALFGGASDANKLLSLRKGKTPLDAAWGAAWDIWHCWMVQNYLPTLPVDGVSQHPIFVTDDAAAAYIAKLCVPRALILDSGQPFLSASAVDYDFPFYADKRERLNELLKGRNSARSRRVLTSMLEGAKVDNSQIEEEIERLEKSILTSWNDAA</sequence>
<proteinExistence type="predicted"/>
<evidence type="ECO:0000313" key="1">
    <source>
        <dbReference type="EMBL" id="VVE40917.1"/>
    </source>
</evidence>
<reference evidence="1 2" key="1">
    <citation type="submission" date="2019-08" db="EMBL/GenBank/DDBJ databases">
        <authorList>
            <person name="Peeters C."/>
        </authorList>
    </citation>
    <scope>NUCLEOTIDE SEQUENCE [LARGE SCALE GENOMIC DNA]</scope>
    <source>
        <strain evidence="1 2">LMG 31110</strain>
    </source>
</reference>